<comment type="caution">
    <text evidence="1">The sequence shown here is derived from an EMBL/GenBank/DDBJ whole genome shotgun (WGS) entry which is preliminary data.</text>
</comment>
<evidence type="ECO:0000313" key="2">
    <source>
        <dbReference type="Proteomes" id="UP000229241"/>
    </source>
</evidence>
<dbReference type="AlphaFoldDB" id="A0A2H0ED52"/>
<accession>A0A2H0ED52</accession>
<dbReference type="EMBL" id="PCTX01000015">
    <property type="protein sequence ID" value="PIP92315.1"/>
    <property type="molecule type" value="Genomic_DNA"/>
</dbReference>
<evidence type="ECO:0000313" key="1">
    <source>
        <dbReference type="EMBL" id="PIP92315.1"/>
    </source>
</evidence>
<reference evidence="1 2" key="1">
    <citation type="submission" date="2017-09" db="EMBL/GenBank/DDBJ databases">
        <title>Depth-based differentiation of microbial function through sediment-hosted aquifers and enrichment of novel symbionts in the deep terrestrial subsurface.</title>
        <authorList>
            <person name="Probst A.J."/>
            <person name="Ladd B."/>
            <person name="Jarett J.K."/>
            <person name="Geller-Mcgrath D.E."/>
            <person name="Sieber C.M."/>
            <person name="Emerson J.B."/>
            <person name="Anantharaman K."/>
            <person name="Thomas B.C."/>
            <person name="Malmstrom R."/>
            <person name="Stieglmeier M."/>
            <person name="Klingl A."/>
            <person name="Woyke T."/>
            <person name="Ryan C.M."/>
            <person name="Banfield J.F."/>
        </authorList>
    </citation>
    <scope>NUCLEOTIDE SEQUENCE [LARGE SCALE GENOMIC DNA]</scope>
    <source>
        <strain evidence="1">CG18_big_fil_WC_8_21_14_2_50_39_7</strain>
    </source>
</reference>
<dbReference type="Gene3D" id="2.30.40.10">
    <property type="entry name" value="Urease, subunit C, domain 1"/>
    <property type="match status" value="1"/>
</dbReference>
<feature type="non-terminal residue" evidence="1">
    <location>
        <position position="1"/>
    </location>
</feature>
<gene>
    <name evidence="1" type="ORF">COW77_00575</name>
</gene>
<dbReference type="SUPFAM" id="SSF51338">
    <property type="entry name" value="Composite domain of metallo-dependent hydrolases"/>
    <property type="match status" value="1"/>
</dbReference>
<dbReference type="InterPro" id="IPR011059">
    <property type="entry name" value="Metal-dep_hydrolase_composite"/>
</dbReference>
<dbReference type="Gene3D" id="3.20.20.140">
    <property type="entry name" value="Metal-dependent hydrolases"/>
    <property type="match status" value="1"/>
</dbReference>
<proteinExistence type="predicted"/>
<organism evidence="1 2">
    <name type="scientific">Candidatus Wolfebacteria bacterium CG18_big_fil_WC_8_21_14_2_50_39_7</name>
    <dbReference type="NCBI Taxonomy" id="1975071"/>
    <lineage>
        <taxon>Bacteria</taxon>
        <taxon>Candidatus Wolfeibacteriota</taxon>
    </lineage>
</organism>
<sequence>KAPTPEVGRGPDRSVGKKIMPIETAIHKITGLPAQRLGLGERGLIRDGWFADLVLFKDAEIREVILNGKRVVKDGKFQDVLAGKILRHST</sequence>
<name>A0A2H0ED52_9BACT</name>
<dbReference type="GO" id="GO:0016810">
    <property type="term" value="F:hydrolase activity, acting on carbon-nitrogen (but not peptide) bonds"/>
    <property type="evidence" value="ECO:0007669"/>
    <property type="project" value="InterPro"/>
</dbReference>
<protein>
    <recommendedName>
        <fullName evidence="3">Amidohydrolase 3 domain-containing protein</fullName>
    </recommendedName>
</protein>
<dbReference type="Proteomes" id="UP000229241">
    <property type="component" value="Unassembled WGS sequence"/>
</dbReference>
<evidence type="ECO:0008006" key="3">
    <source>
        <dbReference type="Google" id="ProtNLM"/>
    </source>
</evidence>